<protein>
    <submittedName>
        <fullName evidence="1">Uncharacterized protein</fullName>
    </submittedName>
</protein>
<dbReference type="EMBL" id="APJX01000001">
    <property type="protein sequence ID" value="EMS81234.1"/>
    <property type="molecule type" value="Genomic_DNA"/>
</dbReference>
<reference evidence="1 2" key="1">
    <citation type="journal article" date="2013" name="Genome Announc.">
        <title>Draft Genome Sequence of Desulfotignum phosphitoxidans DSM 13687 Strain FiPS-3.</title>
        <authorList>
            <person name="Poehlein A."/>
            <person name="Daniel R."/>
            <person name="Simeonova D.D."/>
        </authorList>
    </citation>
    <scope>NUCLEOTIDE SEQUENCE [LARGE SCALE GENOMIC DNA]</scope>
    <source>
        <strain evidence="1 2">DSM 13687</strain>
    </source>
</reference>
<name>S0G5Q2_9BACT</name>
<sequence length="62" mass="7616">MAQSNCSTCRFRKKYDDNPASLLGRLWRWHTNWCPGWKRYMTTLSEKERKIIANRYDMPKFK</sequence>
<accession>S0G5Q2</accession>
<evidence type="ECO:0000313" key="1">
    <source>
        <dbReference type="EMBL" id="EMS81234.1"/>
    </source>
</evidence>
<organism evidence="1 2">
    <name type="scientific">Desulfotignum phosphitoxidans DSM 13687</name>
    <dbReference type="NCBI Taxonomy" id="1286635"/>
    <lineage>
        <taxon>Bacteria</taxon>
        <taxon>Pseudomonadati</taxon>
        <taxon>Thermodesulfobacteriota</taxon>
        <taxon>Desulfobacteria</taxon>
        <taxon>Desulfobacterales</taxon>
        <taxon>Desulfobacteraceae</taxon>
        <taxon>Desulfotignum</taxon>
    </lineage>
</organism>
<dbReference type="OrthoDB" id="286356at2"/>
<evidence type="ECO:0000313" key="2">
    <source>
        <dbReference type="Proteomes" id="UP000014216"/>
    </source>
</evidence>
<keyword evidence="2" id="KW-1185">Reference proteome</keyword>
<comment type="caution">
    <text evidence="1">The sequence shown here is derived from an EMBL/GenBank/DDBJ whole genome shotgun (WGS) entry which is preliminary data.</text>
</comment>
<dbReference type="Proteomes" id="UP000014216">
    <property type="component" value="Unassembled WGS sequence"/>
</dbReference>
<dbReference type="RefSeq" id="WP_006963915.1">
    <property type="nucleotide sequence ID" value="NZ_APJX01000001.1"/>
</dbReference>
<gene>
    <name evidence="1" type="ORF">Dpo_1c03740</name>
</gene>
<dbReference type="AlphaFoldDB" id="S0G5Q2"/>
<proteinExistence type="predicted"/>